<accession>A0A7H1BGI4</accession>
<gene>
    <name evidence="2" type="ORF">IAG42_32360</name>
</gene>
<keyword evidence="3" id="KW-1185">Reference proteome</keyword>
<dbReference type="RefSeq" id="WP_188340500.1">
    <property type="nucleotide sequence ID" value="NZ_CP061281.1"/>
</dbReference>
<dbReference type="PANTHER" id="PTHR38011:SF11">
    <property type="entry name" value="2,5-DIAMINO-6-RIBOSYLAMINO-4(3H)-PYRIMIDINONE 5'-PHOSPHATE REDUCTASE"/>
    <property type="match status" value="1"/>
</dbReference>
<dbReference type="SUPFAM" id="SSF53597">
    <property type="entry name" value="Dihydrofolate reductase-like"/>
    <property type="match status" value="1"/>
</dbReference>
<evidence type="ECO:0000259" key="1">
    <source>
        <dbReference type="Pfam" id="PF01872"/>
    </source>
</evidence>
<dbReference type="Proteomes" id="UP000516428">
    <property type="component" value="Chromosome"/>
</dbReference>
<dbReference type="InterPro" id="IPR050765">
    <property type="entry name" value="Riboflavin_Biosynth_HTPR"/>
</dbReference>
<reference evidence="2 3" key="1">
    <citation type="submission" date="2020-09" db="EMBL/GenBank/DDBJ databases">
        <title>A novel species.</title>
        <authorList>
            <person name="Gao J."/>
        </authorList>
    </citation>
    <scope>NUCLEOTIDE SEQUENCE [LARGE SCALE GENOMIC DNA]</scope>
    <source>
        <strain evidence="2 3">CRXT-Y-14</strain>
    </source>
</reference>
<evidence type="ECO:0000313" key="3">
    <source>
        <dbReference type="Proteomes" id="UP000516428"/>
    </source>
</evidence>
<dbReference type="GO" id="GO:0009231">
    <property type="term" value="P:riboflavin biosynthetic process"/>
    <property type="evidence" value="ECO:0007669"/>
    <property type="project" value="InterPro"/>
</dbReference>
<protein>
    <submittedName>
        <fullName evidence="2">Dihydrofolate reductase family protein</fullName>
    </submittedName>
</protein>
<dbReference type="KEGG" id="sxn:IAG42_32360"/>
<evidence type="ECO:0000313" key="2">
    <source>
        <dbReference type="EMBL" id="QNS07839.1"/>
    </source>
</evidence>
<dbReference type="InterPro" id="IPR024072">
    <property type="entry name" value="DHFR-like_dom_sf"/>
</dbReference>
<organism evidence="2 3">
    <name type="scientific">Streptomyces xanthii</name>
    <dbReference type="NCBI Taxonomy" id="2768069"/>
    <lineage>
        <taxon>Bacteria</taxon>
        <taxon>Bacillati</taxon>
        <taxon>Actinomycetota</taxon>
        <taxon>Actinomycetes</taxon>
        <taxon>Kitasatosporales</taxon>
        <taxon>Streptomycetaceae</taxon>
        <taxon>Streptomyces</taxon>
    </lineage>
</organism>
<dbReference type="Pfam" id="PF01872">
    <property type="entry name" value="RibD_C"/>
    <property type="match status" value="1"/>
</dbReference>
<sequence length="191" mass="20932">MRKIILMMGVSLDGYTEGPGRDIGWHQVDDALHRHMNEKVRSFGGLLTGRVTHELMASYWPAAGADPDSTPTEVEFAAIWRDIPKIVFSRTLPPGPAPYHSTVVSEVLPEAIRALKEQPGGDLNVGGADLAATFLAHDLIDEFHTYVHPVLIGTGTPLFPVTDFHPRVLRLAGTQTFDNGVVLLRHARVPE</sequence>
<name>A0A7H1BGI4_9ACTN</name>
<dbReference type="PANTHER" id="PTHR38011">
    <property type="entry name" value="DIHYDROFOLATE REDUCTASE FAMILY PROTEIN (AFU_ORTHOLOGUE AFUA_8G06820)"/>
    <property type="match status" value="1"/>
</dbReference>
<dbReference type="InterPro" id="IPR002734">
    <property type="entry name" value="RibDG_C"/>
</dbReference>
<dbReference type="Gene3D" id="3.40.430.10">
    <property type="entry name" value="Dihydrofolate Reductase, subunit A"/>
    <property type="match status" value="1"/>
</dbReference>
<dbReference type="AlphaFoldDB" id="A0A7H1BGI4"/>
<dbReference type="GO" id="GO:0008703">
    <property type="term" value="F:5-amino-6-(5-phosphoribosylamino)uracil reductase activity"/>
    <property type="evidence" value="ECO:0007669"/>
    <property type="project" value="InterPro"/>
</dbReference>
<feature type="domain" description="Bacterial bifunctional deaminase-reductase C-terminal" evidence="1">
    <location>
        <begin position="2"/>
        <end position="183"/>
    </location>
</feature>
<dbReference type="EMBL" id="CP061281">
    <property type="protein sequence ID" value="QNS07839.1"/>
    <property type="molecule type" value="Genomic_DNA"/>
</dbReference>
<proteinExistence type="predicted"/>